<evidence type="ECO:0000313" key="4">
    <source>
        <dbReference type="EMBL" id="MBM7631456.1"/>
    </source>
</evidence>
<accession>A0ABS2P8J9</accession>
<protein>
    <submittedName>
        <fullName evidence="4">Two-component system response regulator (Stage 0 sporulation protein F)</fullName>
    </submittedName>
</protein>
<keyword evidence="1 2" id="KW-0597">Phosphoprotein</keyword>
<name>A0ABS2P8J9_9BACL</name>
<dbReference type="InterPro" id="IPR050595">
    <property type="entry name" value="Bact_response_regulator"/>
</dbReference>
<feature type="modified residue" description="4-aspartylphosphate" evidence="2">
    <location>
        <position position="52"/>
    </location>
</feature>
<dbReference type="SUPFAM" id="SSF52172">
    <property type="entry name" value="CheY-like"/>
    <property type="match status" value="1"/>
</dbReference>
<evidence type="ECO:0000256" key="2">
    <source>
        <dbReference type="PROSITE-ProRule" id="PRU00169"/>
    </source>
</evidence>
<dbReference type="InterPro" id="IPR001789">
    <property type="entry name" value="Sig_transdc_resp-reg_receiver"/>
</dbReference>
<dbReference type="SMART" id="SM00448">
    <property type="entry name" value="REC"/>
    <property type="match status" value="1"/>
</dbReference>
<gene>
    <name evidence="4" type="ORF">JOD17_000547</name>
</gene>
<evidence type="ECO:0000256" key="1">
    <source>
        <dbReference type="ARBA" id="ARBA00022553"/>
    </source>
</evidence>
<evidence type="ECO:0000259" key="3">
    <source>
        <dbReference type="PROSITE" id="PS50110"/>
    </source>
</evidence>
<dbReference type="Pfam" id="PF00072">
    <property type="entry name" value="Response_reg"/>
    <property type="match status" value="1"/>
</dbReference>
<organism evidence="4 5">
    <name type="scientific">Geomicrobium sediminis</name>
    <dbReference type="NCBI Taxonomy" id="1347788"/>
    <lineage>
        <taxon>Bacteria</taxon>
        <taxon>Bacillati</taxon>
        <taxon>Bacillota</taxon>
        <taxon>Bacilli</taxon>
        <taxon>Bacillales</taxon>
        <taxon>Geomicrobium</taxon>
    </lineage>
</organism>
<dbReference type="Proteomes" id="UP000741863">
    <property type="component" value="Unassembled WGS sequence"/>
</dbReference>
<keyword evidence="5" id="KW-1185">Reference proteome</keyword>
<dbReference type="Gene3D" id="3.40.50.2300">
    <property type="match status" value="1"/>
</dbReference>
<dbReference type="RefSeq" id="WP_042414605.1">
    <property type="nucleotide sequence ID" value="NZ_JAFBEC010000001.1"/>
</dbReference>
<reference evidence="4 5" key="1">
    <citation type="submission" date="2021-01" db="EMBL/GenBank/DDBJ databases">
        <title>Genomic Encyclopedia of Type Strains, Phase IV (KMG-IV): sequencing the most valuable type-strain genomes for metagenomic binning, comparative biology and taxonomic classification.</title>
        <authorList>
            <person name="Goeker M."/>
        </authorList>
    </citation>
    <scope>NUCLEOTIDE SEQUENCE [LARGE SCALE GENOMIC DNA]</scope>
    <source>
        <strain evidence="4 5">DSM 25540</strain>
    </source>
</reference>
<proteinExistence type="predicted"/>
<dbReference type="PROSITE" id="PS50110">
    <property type="entry name" value="RESPONSE_REGULATORY"/>
    <property type="match status" value="1"/>
</dbReference>
<dbReference type="InterPro" id="IPR011006">
    <property type="entry name" value="CheY-like_superfamily"/>
</dbReference>
<evidence type="ECO:0000313" key="5">
    <source>
        <dbReference type="Proteomes" id="UP000741863"/>
    </source>
</evidence>
<feature type="domain" description="Response regulatory" evidence="3">
    <location>
        <begin position="3"/>
        <end position="117"/>
    </location>
</feature>
<comment type="caution">
    <text evidence="4">The sequence shown here is derived from an EMBL/GenBank/DDBJ whole genome shotgun (WGS) entry which is preliminary data.</text>
</comment>
<dbReference type="PANTHER" id="PTHR44591:SF3">
    <property type="entry name" value="RESPONSE REGULATORY DOMAIN-CONTAINING PROTEIN"/>
    <property type="match status" value="1"/>
</dbReference>
<dbReference type="PANTHER" id="PTHR44591">
    <property type="entry name" value="STRESS RESPONSE REGULATOR PROTEIN 1"/>
    <property type="match status" value="1"/>
</dbReference>
<dbReference type="EMBL" id="JAFBEC010000001">
    <property type="protein sequence ID" value="MBM7631456.1"/>
    <property type="molecule type" value="Genomic_DNA"/>
</dbReference>
<sequence>MQRVLIVDDEAGIRKLIEAVLMEEGYYVHLASNGYQALEAMEKMTFELVMLDVKLPGLSGIDVLKKIRKQGSDVRVIMMTAYEELNFDKELHEQGVTASIAKPFDITVIRQLVEKAMLT</sequence>